<feature type="transmembrane region" description="Helical" evidence="8">
    <location>
        <begin position="279"/>
        <end position="300"/>
    </location>
</feature>
<dbReference type="SUPFAM" id="SSF103473">
    <property type="entry name" value="MFS general substrate transporter"/>
    <property type="match status" value="1"/>
</dbReference>
<evidence type="ECO:0000313" key="10">
    <source>
        <dbReference type="Proteomes" id="UP000298030"/>
    </source>
</evidence>
<feature type="transmembrane region" description="Helical" evidence="8">
    <location>
        <begin position="450"/>
        <end position="473"/>
    </location>
</feature>
<evidence type="ECO:0000256" key="8">
    <source>
        <dbReference type="SAM" id="Phobius"/>
    </source>
</evidence>
<dbReference type="InterPro" id="IPR000109">
    <property type="entry name" value="POT_fam"/>
</dbReference>
<dbReference type="STRING" id="71717.A0A4Y7T9G5"/>
<sequence length="600" mass="66744">MDLHLRNVHRDQFEKELSFVHNEKGDITQEVVAAPPSFKTSDFIFHTPEPYDPDHEGLEFPTDEEKATLRRVSDTIPWNAYLIAFVELAERFSFYGSTVVFTNFIQQPLPTGSHTGAGLDDGQSGALGRGQQASTGLTTFYQFWCYITPLLGAYIADAHWGRFNTICVAVVIAFVGHVILIVSAVPGVIEKESAIAPFIIGLIVTGFGTGLFKANISPLVAEQYRRTKLFVKTTKGGERVIVDPALTIARVYMYFYLFINIGAIIGQISMTYAEKYVGFWLAYTLPTIVFLLCPIVLFVGRNRYVRSPPSGSVLAAAMQLWAYAAKGKWSWNPVTTVRNMSAPSFWEDAKPSKQVNRPAWMTFDDSWVDEVQTGLKACSVFLWFPLYWLTYNQLNNNLTSQAATMETHGLPNDVLSNLDPFALLILIPICDFFIYPLLRRVGIDFSPLKRITAGFVTGAMSMVWAAVLQHYIYKTNPCGSYASDCDGVSPLNVWTQTGGYVLIALSEIFASVTGMEYAYSKAPKNMRSLVMAVFLFMSAIASALGEAFVPISTDPLLIWNYGTMAVIAAASAVLLWLSVRKQDKKEREETLRGGKEIKQS</sequence>
<comment type="subcellular location">
    <subcellularLocation>
        <location evidence="1 7">Membrane</location>
        <topology evidence="1 7">Multi-pass membrane protein</topology>
    </subcellularLocation>
</comment>
<dbReference type="InterPro" id="IPR036259">
    <property type="entry name" value="MFS_trans_sf"/>
</dbReference>
<dbReference type="FunFam" id="1.20.1250.20:FF:000085">
    <property type="entry name" value="MFS peptide transporter Ptr2"/>
    <property type="match status" value="1"/>
</dbReference>
<evidence type="ECO:0000256" key="6">
    <source>
        <dbReference type="ARBA" id="ARBA00023136"/>
    </source>
</evidence>
<feature type="transmembrane region" description="Helical" evidence="8">
    <location>
        <begin position="529"/>
        <end position="551"/>
    </location>
</feature>
<protein>
    <submittedName>
        <fullName evidence="9">PTR2-domain-containing protein</fullName>
    </submittedName>
</protein>
<dbReference type="PROSITE" id="PS01023">
    <property type="entry name" value="PTR2_2"/>
    <property type="match status" value="1"/>
</dbReference>
<organism evidence="9 10">
    <name type="scientific">Coprinellus micaceus</name>
    <name type="common">Glistening ink-cap mushroom</name>
    <name type="synonym">Coprinus micaceus</name>
    <dbReference type="NCBI Taxonomy" id="71717"/>
    <lineage>
        <taxon>Eukaryota</taxon>
        <taxon>Fungi</taxon>
        <taxon>Dikarya</taxon>
        <taxon>Basidiomycota</taxon>
        <taxon>Agaricomycotina</taxon>
        <taxon>Agaricomycetes</taxon>
        <taxon>Agaricomycetidae</taxon>
        <taxon>Agaricales</taxon>
        <taxon>Agaricineae</taxon>
        <taxon>Psathyrellaceae</taxon>
        <taxon>Coprinellus</taxon>
    </lineage>
</organism>
<dbReference type="InterPro" id="IPR018456">
    <property type="entry name" value="PTR2_symporter_CS"/>
</dbReference>
<keyword evidence="4 7" id="KW-0812">Transmembrane</keyword>
<evidence type="ECO:0000256" key="4">
    <source>
        <dbReference type="ARBA" id="ARBA00022692"/>
    </source>
</evidence>
<keyword evidence="5 8" id="KW-1133">Transmembrane helix</keyword>
<evidence type="ECO:0000256" key="2">
    <source>
        <dbReference type="ARBA" id="ARBA00005982"/>
    </source>
</evidence>
<evidence type="ECO:0000313" key="9">
    <source>
        <dbReference type="EMBL" id="TEB30750.1"/>
    </source>
</evidence>
<feature type="transmembrane region" description="Helical" evidence="8">
    <location>
        <begin position="421"/>
        <end position="438"/>
    </location>
</feature>
<feature type="transmembrane region" description="Helical" evidence="8">
    <location>
        <begin position="254"/>
        <end position="273"/>
    </location>
</feature>
<evidence type="ECO:0000256" key="3">
    <source>
        <dbReference type="ARBA" id="ARBA00022448"/>
    </source>
</evidence>
<name>A0A4Y7T9G5_COPMI</name>
<comment type="caution">
    <text evidence="9">The sequence shown here is derived from an EMBL/GenBank/DDBJ whole genome shotgun (WGS) entry which is preliminary data.</text>
</comment>
<dbReference type="Proteomes" id="UP000298030">
    <property type="component" value="Unassembled WGS sequence"/>
</dbReference>
<dbReference type="AlphaFoldDB" id="A0A4Y7T9G5"/>
<dbReference type="Pfam" id="PF00854">
    <property type="entry name" value="PTR2"/>
    <property type="match status" value="1"/>
</dbReference>
<dbReference type="PANTHER" id="PTHR11654">
    <property type="entry name" value="OLIGOPEPTIDE TRANSPORTER-RELATED"/>
    <property type="match status" value="1"/>
</dbReference>
<gene>
    <name evidence="9" type="ORF">FA13DRAFT_1629897</name>
</gene>
<evidence type="ECO:0000256" key="1">
    <source>
        <dbReference type="ARBA" id="ARBA00004141"/>
    </source>
</evidence>
<dbReference type="GO" id="GO:0071916">
    <property type="term" value="F:dipeptide transmembrane transporter activity"/>
    <property type="evidence" value="ECO:0007669"/>
    <property type="project" value="UniProtKB-ARBA"/>
</dbReference>
<feature type="transmembrane region" description="Helical" evidence="8">
    <location>
        <begin position="373"/>
        <end position="391"/>
    </location>
</feature>
<keyword evidence="3 7" id="KW-0813">Transport</keyword>
<feature type="transmembrane region" description="Helical" evidence="8">
    <location>
        <begin position="195"/>
        <end position="216"/>
    </location>
</feature>
<feature type="transmembrane region" description="Helical" evidence="8">
    <location>
        <begin position="493"/>
        <end position="517"/>
    </location>
</feature>
<dbReference type="OrthoDB" id="8904098at2759"/>
<feature type="transmembrane region" description="Helical" evidence="8">
    <location>
        <begin position="557"/>
        <end position="577"/>
    </location>
</feature>
<reference evidence="9 10" key="1">
    <citation type="journal article" date="2019" name="Nat. Ecol. Evol.">
        <title>Megaphylogeny resolves global patterns of mushroom evolution.</title>
        <authorList>
            <person name="Varga T."/>
            <person name="Krizsan K."/>
            <person name="Foldi C."/>
            <person name="Dima B."/>
            <person name="Sanchez-Garcia M."/>
            <person name="Sanchez-Ramirez S."/>
            <person name="Szollosi G.J."/>
            <person name="Szarkandi J.G."/>
            <person name="Papp V."/>
            <person name="Albert L."/>
            <person name="Andreopoulos W."/>
            <person name="Angelini C."/>
            <person name="Antonin V."/>
            <person name="Barry K.W."/>
            <person name="Bougher N.L."/>
            <person name="Buchanan P."/>
            <person name="Buyck B."/>
            <person name="Bense V."/>
            <person name="Catcheside P."/>
            <person name="Chovatia M."/>
            <person name="Cooper J."/>
            <person name="Damon W."/>
            <person name="Desjardin D."/>
            <person name="Finy P."/>
            <person name="Geml J."/>
            <person name="Haridas S."/>
            <person name="Hughes K."/>
            <person name="Justo A."/>
            <person name="Karasinski D."/>
            <person name="Kautmanova I."/>
            <person name="Kiss B."/>
            <person name="Kocsube S."/>
            <person name="Kotiranta H."/>
            <person name="LaButti K.M."/>
            <person name="Lechner B.E."/>
            <person name="Liimatainen K."/>
            <person name="Lipzen A."/>
            <person name="Lukacs Z."/>
            <person name="Mihaltcheva S."/>
            <person name="Morgado L.N."/>
            <person name="Niskanen T."/>
            <person name="Noordeloos M.E."/>
            <person name="Ohm R.A."/>
            <person name="Ortiz-Santana B."/>
            <person name="Ovrebo C."/>
            <person name="Racz N."/>
            <person name="Riley R."/>
            <person name="Savchenko A."/>
            <person name="Shiryaev A."/>
            <person name="Soop K."/>
            <person name="Spirin V."/>
            <person name="Szebenyi C."/>
            <person name="Tomsovsky M."/>
            <person name="Tulloss R.E."/>
            <person name="Uehling J."/>
            <person name="Grigoriev I.V."/>
            <person name="Vagvolgyi C."/>
            <person name="Papp T."/>
            <person name="Martin F.M."/>
            <person name="Miettinen O."/>
            <person name="Hibbett D.S."/>
            <person name="Nagy L.G."/>
        </authorList>
    </citation>
    <scope>NUCLEOTIDE SEQUENCE [LARGE SCALE GENOMIC DNA]</scope>
    <source>
        <strain evidence="9 10">FP101781</strain>
    </source>
</reference>
<evidence type="ECO:0000256" key="5">
    <source>
        <dbReference type="ARBA" id="ARBA00022989"/>
    </source>
</evidence>
<dbReference type="GO" id="GO:0005886">
    <property type="term" value="C:plasma membrane"/>
    <property type="evidence" value="ECO:0007669"/>
    <property type="project" value="UniProtKB-ARBA"/>
</dbReference>
<dbReference type="Gene3D" id="1.20.1250.20">
    <property type="entry name" value="MFS general substrate transporter like domains"/>
    <property type="match status" value="1"/>
</dbReference>
<dbReference type="EMBL" id="QPFP01000021">
    <property type="protein sequence ID" value="TEB30750.1"/>
    <property type="molecule type" value="Genomic_DNA"/>
</dbReference>
<feature type="transmembrane region" description="Helical" evidence="8">
    <location>
        <begin position="166"/>
        <end position="189"/>
    </location>
</feature>
<evidence type="ECO:0000256" key="7">
    <source>
        <dbReference type="RuleBase" id="RU003755"/>
    </source>
</evidence>
<accession>A0A4Y7T9G5</accession>
<keyword evidence="6 8" id="KW-0472">Membrane</keyword>
<proteinExistence type="inferred from homology"/>
<comment type="similarity">
    <text evidence="2 7">Belongs to the major facilitator superfamily. Proton-dependent oligopeptide transporter (POT/PTR) (TC 2.A.17) family.</text>
</comment>
<keyword evidence="10" id="KW-1185">Reference proteome</keyword>